<comment type="catalytic activity">
    <reaction evidence="1">
        <text>Release of N-terminal proline from a peptide.</text>
        <dbReference type="EC" id="3.4.11.5"/>
    </reaction>
</comment>
<dbReference type="PANTHER" id="PTHR43722">
    <property type="entry name" value="PROLINE IMINOPEPTIDASE"/>
    <property type="match status" value="1"/>
</dbReference>
<evidence type="ECO:0000256" key="1">
    <source>
        <dbReference type="ARBA" id="ARBA00001585"/>
    </source>
</evidence>
<feature type="non-terminal residue" evidence="11">
    <location>
        <position position="115"/>
    </location>
</feature>
<sequence>MELYPPIEPNDSGWLRVDRDHKLYWEKCGNSIGIPVLILHGGPGAGGNKVLRRFFNPIKFNIIIFDQRGAGRSLPSASIKNNTTQYLIEDIEIIRKYLNIDKWVIFGGSWGSSLA</sequence>
<comment type="subcellular location">
    <subcellularLocation>
        <location evidence="2">Cytoplasm</location>
    </subcellularLocation>
</comment>
<dbReference type="InterPro" id="IPR005944">
    <property type="entry name" value="Pro_iminopeptidase"/>
</dbReference>
<protein>
    <recommendedName>
        <fullName evidence="4">prolyl aminopeptidase</fullName>
        <ecNumber evidence="4">3.4.11.5</ecNumber>
    </recommendedName>
    <alternativeName>
        <fullName evidence="9">Prolyl aminopeptidase</fullName>
    </alternativeName>
</protein>
<dbReference type="InterPro" id="IPR002410">
    <property type="entry name" value="Peptidase_S33"/>
</dbReference>
<feature type="domain" description="AB hydrolase-1" evidence="10">
    <location>
        <begin position="35"/>
        <end position="115"/>
    </location>
</feature>
<dbReference type="InterPro" id="IPR029058">
    <property type="entry name" value="AB_hydrolase_fold"/>
</dbReference>
<keyword evidence="6" id="KW-0963">Cytoplasm</keyword>
<accession>A0A382UWY3</accession>
<dbReference type="SUPFAM" id="SSF53474">
    <property type="entry name" value="alpha/beta-Hydrolases"/>
    <property type="match status" value="1"/>
</dbReference>
<evidence type="ECO:0000259" key="10">
    <source>
        <dbReference type="Pfam" id="PF00561"/>
    </source>
</evidence>
<evidence type="ECO:0000256" key="7">
    <source>
        <dbReference type="ARBA" id="ARBA00022670"/>
    </source>
</evidence>
<gene>
    <name evidence="11" type="ORF">METZ01_LOCUS391603</name>
</gene>
<evidence type="ECO:0000256" key="5">
    <source>
        <dbReference type="ARBA" id="ARBA00022438"/>
    </source>
</evidence>
<dbReference type="InterPro" id="IPR000073">
    <property type="entry name" value="AB_hydrolase_1"/>
</dbReference>
<evidence type="ECO:0000256" key="8">
    <source>
        <dbReference type="ARBA" id="ARBA00022801"/>
    </source>
</evidence>
<comment type="similarity">
    <text evidence="3">Belongs to the peptidase S33 family.</text>
</comment>
<dbReference type="GO" id="GO:0006508">
    <property type="term" value="P:proteolysis"/>
    <property type="evidence" value="ECO:0007669"/>
    <property type="project" value="UniProtKB-KW"/>
</dbReference>
<evidence type="ECO:0000256" key="3">
    <source>
        <dbReference type="ARBA" id="ARBA00010088"/>
    </source>
</evidence>
<evidence type="ECO:0000256" key="6">
    <source>
        <dbReference type="ARBA" id="ARBA00022490"/>
    </source>
</evidence>
<dbReference type="AlphaFoldDB" id="A0A382UWY3"/>
<dbReference type="GO" id="GO:0005737">
    <property type="term" value="C:cytoplasm"/>
    <property type="evidence" value="ECO:0007669"/>
    <property type="project" value="UniProtKB-SubCell"/>
</dbReference>
<reference evidence="11" key="1">
    <citation type="submission" date="2018-05" db="EMBL/GenBank/DDBJ databases">
        <authorList>
            <person name="Lanie J.A."/>
            <person name="Ng W.-L."/>
            <person name="Kazmierczak K.M."/>
            <person name="Andrzejewski T.M."/>
            <person name="Davidsen T.M."/>
            <person name="Wayne K.J."/>
            <person name="Tettelin H."/>
            <person name="Glass J.I."/>
            <person name="Rusch D."/>
            <person name="Podicherti R."/>
            <person name="Tsui H.-C.T."/>
            <person name="Winkler M.E."/>
        </authorList>
    </citation>
    <scope>NUCLEOTIDE SEQUENCE</scope>
</reference>
<dbReference type="Gene3D" id="3.40.50.1820">
    <property type="entry name" value="alpha/beta hydrolase"/>
    <property type="match status" value="1"/>
</dbReference>
<dbReference type="GO" id="GO:0004177">
    <property type="term" value="F:aminopeptidase activity"/>
    <property type="evidence" value="ECO:0007669"/>
    <property type="project" value="UniProtKB-KW"/>
</dbReference>
<organism evidence="11">
    <name type="scientific">marine metagenome</name>
    <dbReference type="NCBI Taxonomy" id="408172"/>
    <lineage>
        <taxon>unclassified sequences</taxon>
        <taxon>metagenomes</taxon>
        <taxon>ecological metagenomes</taxon>
    </lineage>
</organism>
<dbReference type="EMBL" id="UINC01147423">
    <property type="protein sequence ID" value="SVD38749.1"/>
    <property type="molecule type" value="Genomic_DNA"/>
</dbReference>
<keyword evidence="8" id="KW-0378">Hydrolase</keyword>
<dbReference type="Pfam" id="PF00561">
    <property type="entry name" value="Abhydrolase_1"/>
    <property type="match status" value="1"/>
</dbReference>
<keyword evidence="7" id="KW-0645">Protease</keyword>
<dbReference type="PANTHER" id="PTHR43722:SF1">
    <property type="entry name" value="PROLINE IMINOPEPTIDASE"/>
    <property type="match status" value="1"/>
</dbReference>
<proteinExistence type="inferred from homology"/>
<dbReference type="EC" id="3.4.11.5" evidence="4"/>
<evidence type="ECO:0000256" key="9">
    <source>
        <dbReference type="ARBA" id="ARBA00029605"/>
    </source>
</evidence>
<dbReference type="PRINTS" id="PR00793">
    <property type="entry name" value="PROAMNOPTASE"/>
</dbReference>
<name>A0A382UWY3_9ZZZZ</name>
<keyword evidence="5" id="KW-0031">Aminopeptidase</keyword>
<evidence type="ECO:0000256" key="2">
    <source>
        <dbReference type="ARBA" id="ARBA00004496"/>
    </source>
</evidence>
<evidence type="ECO:0000313" key="11">
    <source>
        <dbReference type="EMBL" id="SVD38749.1"/>
    </source>
</evidence>
<evidence type="ECO:0000256" key="4">
    <source>
        <dbReference type="ARBA" id="ARBA00012568"/>
    </source>
</evidence>